<evidence type="ECO:0000313" key="2">
    <source>
        <dbReference type="EMBL" id="EEH37728.2"/>
    </source>
</evidence>
<organism evidence="2 3">
    <name type="scientific">Paracoccidioides lutzii (strain ATCC MYA-826 / Pb01)</name>
    <name type="common">Paracoccidioides brasiliensis</name>
    <dbReference type="NCBI Taxonomy" id="502779"/>
    <lineage>
        <taxon>Eukaryota</taxon>
        <taxon>Fungi</taxon>
        <taxon>Dikarya</taxon>
        <taxon>Ascomycota</taxon>
        <taxon>Pezizomycotina</taxon>
        <taxon>Eurotiomycetes</taxon>
        <taxon>Eurotiomycetidae</taxon>
        <taxon>Onygenales</taxon>
        <taxon>Ajellomycetaceae</taxon>
        <taxon>Paracoccidioides</taxon>
    </lineage>
</organism>
<feature type="compositionally biased region" description="Polar residues" evidence="1">
    <location>
        <begin position="168"/>
        <end position="190"/>
    </location>
</feature>
<protein>
    <recommendedName>
        <fullName evidence="4">DUF2406 domain-containing protein</fullName>
    </recommendedName>
</protein>
<dbReference type="OrthoDB" id="5330253at2759"/>
<accession>C1GQ54</accession>
<reference evidence="2 3" key="1">
    <citation type="journal article" date="2011" name="PLoS Genet.">
        <title>Comparative genomic analysis of human fungal pathogens causing paracoccidioidomycosis.</title>
        <authorList>
            <person name="Desjardins C.A."/>
            <person name="Champion M.D."/>
            <person name="Holder J.W."/>
            <person name="Muszewska A."/>
            <person name="Goldberg J."/>
            <person name="Bailao A.M."/>
            <person name="Brigido M.M."/>
            <person name="Ferreira M.E."/>
            <person name="Garcia A.M."/>
            <person name="Grynberg M."/>
            <person name="Gujja S."/>
            <person name="Heiman D.I."/>
            <person name="Henn M.R."/>
            <person name="Kodira C.D."/>
            <person name="Leon-Narvaez H."/>
            <person name="Longo L.V."/>
            <person name="Ma L.J."/>
            <person name="Malavazi I."/>
            <person name="Matsuo A.L."/>
            <person name="Morais F.V."/>
            <person name="Pereira M."/>
            <person name="Rodriguez-Brito S."/>
            <person name="Sakthikumar S."/>
            <person name="Salem-Izacc S.M."/>
            <person name="Sykes S.M."/>
            <person name="Teixeira M.M."/>
            <person name="Vallejo M.C."/>
            <person name="Walter M.E."/>
            <person name="Yandava C."/>
            <person name="Young S."/>
            <person name="Zeng Q."/>
            <person name="Zucker J."/>
            <person name="Felipe M.S."/>
            <person name="Goldman G.H."/>
            <person name="Haas B.J."/>
            <person name="McEwen J.G."/>
            <person name="Nino-Vega G."/>
            <person name="Puccia R."/>
            <person name="San-Blas G."/>
            <person name="Soares C.M."/>
            <person name="Birren B.W."/>
            <person name="Cuomo C.A."/>
        </authorList>
    </citation>
    <scope>NUCLEOTIDE SEQUENCE [LARGE SCALE GENOMIC DNA]</scope>
    <source>
        <strain evidence="3">ATCC MYA-826 / Pb01</strain>
    </source>
</reference>
<dbReference type="EMBL" id="KN293993">
    <property type="protein sequence ID" value="EEH37728.2"/>
    <property type="molecule type" value="Genomic_DNA"/>
</dbReference>
<dbReference type="OMA" id="RFPQDSY"/>
<feature type="compositionally biased region" description="Polar residues" evidence="1">
    <location>
        <begin position="14"/>
        <end position="31"/>
    </location>
</feature>
<dbReference type="GeneID" id="9100240"/>
<feature type="region of interest" description="Disordered" evidence="1">
    <location>
        <begin position="1"/>
        <end position="55"/>
    </location>
</feature>
<keyword evidence="3" id="KW-1185">Reference proteome</keyword>
<feature type="compositionally biased region" description="Low complexity" evidence="1">
    <location>
        <begin position="292"/>
        <end position="312"/>
    </location>
</feature>
<feature type="compositionally biased region" description="Polar residues" evidence="1">
    <location>
        <begin position="349"/>
        <end position="367"/>
    </location>
</feature>
<evidence type="ECO:0000313" key="3">
    <source>
        <dbReference type="Proteomes" id="UP000002059"/>
    </source>
</evidence>
<feature type="compositionally biased region" description="Low complexity" evidence="1">
    <location>
        <begin position="136"/>
        <end position="147"/>
    </location>
</feature>
<dbReference type="eggNOG" id="ENOG502RXHE">
    <property type="taxonomic scope" value="Eukaryota"/>
</dbReference>
<gene>
    <name evidence="2" type="ORF">PAAG_00649</name>
</gene>
<dbReference type="PANTHER" id="PTHR28186">
    <property type="entry name" value="MEIOTICALLY UP-REGULATED GENE 9 PROTEIN"/>
    <property type="match status" value="1"/>
</dbReference>
<name>C1GQ54_PARBA</name>
<dbReference type="Pfam" id="PF10295">
    <property type="entry name" value="DUF2406"/>
    <property type="match status" value="1"/>
</dbReference>
<proteinExistence type="predicted"/>
<feature type="compositionally biased region" description="Basic and acidic residues" evidence="1">
    <location>
        <begin position="35"/>
        <end position="47"/>
    </location>
</feature>
<evidence type="ECO:0008006" key="4">
    <source>
        <dbReference type="Google" id="ProtNLM"/>
    </source>
</evidence>
<dbReference type="AlphaFoldDB" id="C1GQ54"/>
<feature type="region of interest" description="Disordered" evidence="1">
    <location>
        <begin position="127"/>
        <end position="201"/>
    </location>
</feature>
<feature type="region of interest" description="Disordered" evidence="1">
    <location>
        <begin position="216"/>
        <end position="381"/>
    </location>
</feature>
<dbReference type="RefSeq" id="XP_015700876.1">
    <property type="nucleotide sequence ID" value="XM_015844095.1"/>
</dbReference>
<dbReference type="HOGENOM" id="CLU_037541_1_0_1"/>
<evidence type="ECO:0000256" key="1">
    <source>
        <dbReference type="SAM" id="MobiDB-lite"/>
    </source>
</evidence>
<dbReference type="PANTHER" id="PTHR28186:SF1">
    <property type="entry name" value="MEIOTICALLY UP-REGULATED GENE 9 PROTEIN"/>
    <property type="match status" value="1"/>
</dbReference>
<feature type="compositionally biased region" description="Polar residues" evidence="1">
    <location>
        <begin position="247"/>
        <end position="275"/>
    </location>
</feature>
<dbReference type="InterPro" id="IPR018809">
    <property type="entry name" value="DUF2406"/>
</dbReference>
<dbReference type="Proteomes" id="UP000002059">
    <property type="component" value="Partially assembled WGS sequence"/>
</dbReference>
<feature type="region of interest" description="Disordered" evidence="1">
    <location>
        <begin position="395"/>
        <end position="417"/>
    </location>
</feature>
<dbReference type="KEGG" id="pbl:PAAG_00649"/>
<sequence>MANTRQASKRSRVLSFTSNKSGRTHKSSGSGSKMDLTETHEEKEAKRMHTYADPTRAIQELQPSAIALQKSNLESLRSIQHKDIYGNPITDPDLSNPTRHRFERPLDTIRSFEAAIDGSYMNRRASYVRGDESTNGGYSRRSSYFGGPTNTEPTHPNLDRGTAAGGPSHQNRGYNEQANYSTQPPSQSRPDSYVESNYGGGGGNYNEYNNNGYYGNYGNNGNNSNNGYQQRIPPHGGRRMNPDQHMQGHNSNSPVYYQSPGGQQYAQDGNYSSEQMADYGEPSSVGGNMEDGMQYQQHRQQQGKGQGQAETQAETYGFSGFASTPDLDYPPQVSSASNHGYYQGPGDGYNNSGSSQAFTTPNISKNDASGAGGPGLNDKSSVMRKPVGVVASTQVAAAAPAAAPERKKSFFKRFSKS</sequence>
<dbReference type="VEuPathDB" id="FungiDB:PAAG_00649"/>
<feature type="compositionally biased region" description="Low complexity" evidence="1">
    <location>
        <begin position="216"/>
        <end position="228"/>
    </location>
</feature>